<dbReference type="Pfam" id="PF10471">
    <property type="entry name" value="ANAPC_CDC26"/>
    <property type="match status" value="1"/>
</dbReference>
<comment type="pathway">
    <text evidence="2">Protein modification; protein ubiquitination.</text>
</comment>
<keyword evidence="8" id="KW-0175">Coiled coil</keyword>
<dbReference type="OrthoDB" id="2422341at2759"/>
<proteinExistence type="inferred from homology"/>
<dbReference type="GO" id="GO:0031145">
    <property type="term" value="P:anaphase-promoting complex-dependent catabolic process"/>
    <property type="evidence" value="ECO:0007669"/>
    <property type="project" value="InterPro"/>
</dbReference>
<organism evidence="13 14">
    <name type="scientific">Branchiostoma belcheri</name>
    <name type="common">Amphioxus</name>
    <dbReference type="NCBI Taxonomy" id="7741"/>
    <lineage>
        <taxon>Eukaryota</taxon>
        <taxon>Metazoa</taxon>
        <taxon>Chordata</taxon>
        <taxon>Cephalochordata</taxon>
        <taxon>Leptocardii</taxon>
        <taxon>Amphioxiformes</taxon>
        <taxon>Branchiostomatidae</taxon>
        <taxon>Branchiostoma</taxon>
    </lineage>
</organism>
<evidence type="ECO:0000256" key="10">
    <source>
        <dbReference type="ARBA" id="ARBA00023306"/>
    </source>
</evidence>
<dbReference type="InterPro" id="IPR018860">
    <property type="entry name" value="APC_suCDC26"/>
</dbReference>
<name>A0A6P5AKU0_BRABE</name>
<evidence type="ECO:0000256" key="7">
    <source>
        <dbReference type="ARBA" id="ARBA00022786"/>
    </source>
</evidence>
<feature type="compositionally biased region" description="Basic and acidic residues" evidence="12">
    <location>
        <begin position="65"/>
        <end position="75"/>
    </location>
</feature>
<accession>A0A6P5AKU0</accession>
<evidence type="ECO:0000313" key="14">
    <source>
        <dbReference type="RefSeq" id="XP_019643697.1"/>
    </source>
</evidence>
<dbReference type="GO" id="GO:0070979">
    <property type="term" value="P:protein K11-linked ubiquitination"/>
    <property type="evidence" value="ECO:0007669"/>
    <property type="project" value="TreeGrafter"/>
</dbReference>
<evidence type="ECO:0000313" key="13">
    <source>
        <dbReference type="Proteomes" id="UP000515135"/>
    </source>
</evidence>
<evidence type="ECO:0000256" key="9">
    <source>
        <dbReference type="ARBA" id="ARBA00023242"/>
    </source>
</evidence>
<dbReference type="KEGG" id="bbel:109484767"/>
<comment type="subcellular location">
    <subcellularLocation>
        <location evidence="1">Nucleus</location>
    </subcellularLocation>
</comment>
<evidence type="ECO:0000256" key="6">
    <source>
        <dbReference type="ARBA" id="ARBA00022776"/>
    </source>
</evidence>
<dbReference type="RefSeq" id="XP_019643697.1">
    <property type="nucleotide sequence ID" value="XM_019788138.1"/>
</dbReference>
<feature type="compositionally biased region" description="Low complexity" evidence="12">
    <location>
        <begin position="48"/>
        <end position="57"/>
    </location>
</feature>
<dbReference type="AlphaFoldDB" id="A0A6P5AKU0"/>
<evidence type="ECO:0000256" key="5">
    <source>
        <dbReference type="ARBA" id="ARBA00022618"/>
    </source>
</evidence>
<reference evidence="14" key="1">
    <citation type="submission" date="2025-08" db="UniProtKB">
        <authorList>
            <consortium name="RefSeq"/>
        </authorList>
    </citation>
    <scope>IDENTIFICATION</scope>
    <source>
        <tissue evidence="14">Gonad</tissue>
    </source>
</reference>
<dbReference type="Proteomes" id="UP000515135">
    <property type="component" value="Unplaced"/>
</dbReference>
<dbReference type="GO" id="GO:0007346">
    <property type="term" value="P:regulation of mitotic cell cycle"/>
    <property type="evidence" value="ECO:0007669"/>
    <property type="project" value="TreeGrafter"/>
</dbReference>
<dbReference type="PANTHER" id="PTHR28579">
    <property type="entry name" value="ANAPHASE-PROMOTING COMPLEX SUBUNIT CDC26"/>
    <property type="match status" value="1"/>
</dbReference>
<keyword evidence="5" id="KW-0132">Cell division</keyword>
<keyword evidence="6" id="KW-0498">Mitosis</keyword>
<keyword evidence="9" id="KW-0539">Nucleus</keyword>
<evidence type="ECO:0000256" key="2">
    <source>
        <dbReference type="ARBA" id="ARBA00004906"/>
    </source>
</evidence>
<gene>
    <name evidence="14" type="primary">LOC109484767</name>
</gene>
<evidence type="ECO:0000256" key="4">
    <source>
        <dbReference type="ARBA" id="ARBA00018549"/>
    </source>
</evidence>
<dbReference type="PANTHER" id="PTHR28579:SF1">
    <property type="entry name" value="ANAPHASE-PROMOTING COMPLEX SUBUNIT CDC26"/>
    <property type="match status" value="1"/>
</dbReference>
<dbReference type="GO" id="GO:0005680">
    <property type="term" value="C:anaphase-promoting complex"/>
    <property type="evidence" value="ECO:0007669"/>
    <property type="project" value="InterPro"/>
</dbReference>
<evidence type="ECO:0000256" key="1">
    <source>
        <dbReference type="ARBA" id="ARBA00004123"/>
    </source>
</evidence>
<sequence>MIKRKPTRIELKLDDLDEFEAVKKEVEERRKQRNNELLGLGTQGQGEGAAAATTNGESSPPSAKTKTDKIHERIGYDPTPLPDATARVGTLPSPPPPPGGQPPPR</sequence>
<keyword evidence="13" id="KW-1185">Reference proteome</keyword>
<keyword evidence="10" id="KW-0131">Cell cycle</keyword>
<comment type="similarity">
    <text evidence="3">Belongs to the CDC26 family.</text>
</comment>
<feature type="compositionally biased region" description="Pro residues" evidence="12">
    <location>
        <begin position="92"/>
        <end position="105"/>
    </location>
</feature>
<keyword evidence="7" id="KW-0833">Ubl conjugation pathway</keyword>
<evidence type="ECO:0000256" key="3">
    <source>
        <dbReference type="ARBA" id="ARBA00007939"/>
    </source>
</evidence>
<protein>
    <recommendedName>
        <fullName evidence="4">Anaphase-promoting complex subunit CDC26</fullName>
    </recommendedName>
    <alternativeName>
        <fullName evidence="11">Cell division cycle protein 26 homolog</fullName>
    </alternativeName>
</protein>
<evidence type="ECO:0000256" key="11">
    <source>
        <dbReference type="ARBA" id="ARBA00032907"/>
    </source>
</evidence>
<dbReference type="GeneID" id="109484767"/>
<feature type="region of interest" description="Disordered" evidence="12">
    <location>
        <begin position="26"/>
        <end position="105"/>
    </location>
</feature>
<dbReference type="GO" id="GO:0051301">
    <property type="term" value="P:cell division"/>
    <property type="evidence" value="ECO:0007669"/>
    <property type="project" value="UniProtKB-KW"/>
</dbReference>
<evidence type="ECO:0000256" key="12">
    <source>
        <dbReference type="SAM" id="MobiDB-lite"/>
    </source>
</evidence>
<evidence type="ECO:0000256" key="8">
    <source>
        <dbReference type="ARBA" id="ARBA00023054"/>
    </source>
</evidence>